<dbReference type="EMBL" id="CAJZAF010000007">
    <property type="protein sequence ID" value="CAG9169921.1"/>
    <property type="molecule type" value="Genomic_DNA"/>
</dbReference>
<evidence type="ECO:0000313" key="2">
    <source>
        <dbReference type="Proteomes" id="UP000701702"/>
    </source>
</evidence>
<organism evidence="1 2">
    <name type="scientific">Cupriavidus pinatubonensis</name>
    <dbReference type="NCBI Taxonomy" id="248026"/>
    <lineage>
        <taxon>Bacteria</taxon>
        <taxon>Pseudomonadati</taxon>
        <taxon>Pseudomonadota</taxon>
        <taxon>Betaproteobacteria</taxon>
        <taxon>Burkholderiales</taxon>
        <taxon>Burkholderiaceae</taxon>
        <taxon>Cupriavidus</taxon>
    </lineage>
</organism>
<evidence type="ECO:0000313" key="1">
    <source>
        <dbReference type="EMBL" id="CAG9169921.1"/>
    </source>
</evidence>
<protein>
    <submittedName>
        <fullName evidence="1">Uncharacterized protein</fullName>
    </submittedName>
</protein>
<reference evidence="1 2" key="1">
    <citation type="submission" date="2021-08" db="EMBL/GenBank/DDBJ databases">
        <authorList>
            <person name="Peeters C."/>
        </authorList>
    </citation>
    <scope>NUCLEOTIDE SEQUENCE [LARGE SCALE GENOMIC DNA]</scope>
    <source>
        <strain evidence="1 2">LMG 23994</strain>
    </source>
</reference>
<dbReference type="RefSeq" id="WP_224001349.1">
    <property type="nucleotide sequence ID" value="NZ_CAJZAF010000007.1"/>
</dbReference>
<comment type="caution">
    <text evidence="1">The sequence shown here is derived from an EMBL/GenBank/DDBJ whole genome shotgun (WGS) entry which is preliminary data.</text>
</comment>
<dbReference type="Proteomes" id="UP000701702">
    <property type="component" value="Unassembled WGS sequence"/>
</dbReference>
<keyword evidence="2" id="KW-1185">Reference proteome</keyword>
<proteinExistence type="predicted"/>
<gene>
    <name evidence="1" type="ORF">LMG23994_01730</name>
</gene>
<accession>A0ABN7YCH0</accession>
<name>A0ABN7YCH0_9BURK</name>
<sequence length="538" mass="58915">MSDSEVLPVKIQVWGKDMVAMGRGRYPYDCEASRKRPDAMIYNGDGSWTDQYSTAFAARDKSKDVFNLENQYELDTYEGFGKGYKKNLFATVEDVVEAFRVTPAEKLPSIQKGGIVVAYHDPQAGMRATFADKEVERAYHNAVGSENGKKPLKYVVQPGGAGWFRLYNTQGNLILGGGGFNSLDEAFEACDLWNGVAPGVSARSQQITAVAEGVAPAARLQTVTAELQNLAHGMMDAINDNDSDGYTLRSGQFELLASEYIGLVASEIAERQDLVAALDKRLAAHDFTYQTTCDPLSDEYQRHSSTMDDLERLAKANFKAARTLWDKHASSLTLGADGLPAGWTEAFAGGMATNTDSVRGGIVDTEIVSGKWFAIFNDDSISMVEGLNSRAEAFKAFGAALSKVAEPAFIDPNWKAQIDGLKSVTAAIDEAMASYHADKVFVANEECTLTVSASHGRVLKAVIRDHSFRETIDQIDRFDVDDVRDWTDRLSDHPGVEGQTFDFSVVGHWKNDGTYVAPNEEHRHVMEAEHGVNQGARP</sequence>